<dbReference type="Proteomes" id="UP001652740">
    <property type="component" value="Unplaced"/>
</dbReference>
<dbReference type="AlphaFoldDB" id="A0A6J3C081"/>
<gene>
    <name evidence="3" type="primary">LOC113520461</name>
</gene>
<dbReference type="KEGG" id="gmw:113520461"/>
<keyword evidence="1" id="KW-0812">Transmembrane</keyword>
<evidence type="ECO:0000313" key="3">
    <source>
        <dbReference type="RefSeq" id="XP_031764329.2"/>
    </source>
</evidence>
<proteinExistence type="predicted"/>
<protein>
    <submittedName>
        <fullName evidence="3">Uncharacterized protein LOC113520461</fullName>
    </submittedName>
</protein>
<keyword evidence="1" id="KW-1133">Transmembrane helix</keyword>
<dbReference type="RefSeq" id="XP_031764329.2">
    <property type="nucleotide sequence ID" value="XM_031908469.2"/>
</dbReference>
<feature type="transmembrane region" description="Helical" evidence="1">
    <location>
        <begin position="737"/>
        <end position="761"/>
    </location>
</feature>
<evidence type="ECO:0000256" key="1">
    <source>
        <dbReference type="SAM" id="Phobius"/>
    </source>
</evidence>
<keyword evidence="1" id="KW-0472">Membrane</keyword>
<name>A0A6J3C081_GALME</name>
<dbReference type="GeneID" id="113520461"/>
<sequence>MQAKNIGKRPKSFTRYPKFMSTCVVSLEVQKTDDDINTAQCHKKCPEASINSVTPTLSSKTITLDPTNVIDRNLNIKENIDETKIVIEDDNLCSDTENYPHDTTNNEVENNIRIDHYNKQPEIVFNTTNFRENYKNNVKYEYIFSKKKSKQFKRLFENKYKNHRNNKTTKLKNYYSKTKKKCLCTQLKKGSKLKVLNSNSITNIVSKSRLLKKVLAKEKLLNSDQALFSDVISLNENEGGSLTSSPSTAKGSFFSYSSQNTLIDTFSTKNNYSNFEAVNSHIQITSDNRTPYKMDSLNVAVAVTYNEPNVFNKEQSIENGDIKEKILYEESLNNANNIAQPHNGLTSQNISILSQNDNENYFTVTNLITSKTSDKTLIGIQNTSKLNLSDDDTYVISNTSLDFYKSSLNSDYTLTTKSEIIHFVPPSFIDISAKDPSNKVTLLDAVINMGLFPDIKPSTSSVSHCTEKLNNVIITDLQNKLPLSRSLKNKGDQPNNIKKIMSKNLLKKTYDSEKEIGINKNINLPNEATVKHILQTQDDKQRNNDLKSSHPTNIHELWDRLVIILDFTVKKLEDTLSEKIIKELIKIMPLFEKLSHPIPNVSIQTDSIHVFTEKIEAVEEVSIRKDKIDTIDESLQCDIVKNRVIDNLMLRLSIESAKPTCLETTSETIKTLKSPELIKDYLEILKPPIKDSLIETSKDETITISTEEPGVHSMEFSRLQHLKLIFNGPINFVRENWLVISSVPTFFALMLCIYSIIVFLVKPW</sequence>
<accession>A0A6J3C081</accession>
<reference evidence="3" key="1">
    <citation type="submission" date="2025-08" db="UniProtKB">
        <authorList>
            <consortium name="RefSeq"/>
        </authorList>
    </citation>
    <scope>IDENTIFICATION</scope>
    <source>
        <tissue evidence="3">Whole larvae</tissue>
    </source>
</reference>
<organism evidence="2 3">
    <name type="scientific">Galleria mellonella</name>
    <name type="common">Greater wax moth</name>
    <dbReference type="NCBI Taxonomy" id="7137"/>
    <lineage>
        <taxon>Eukaryota</taxon>
        <taxon>Metazoa</taxon>
        <taxon>Ecdysozoa</taxon>
        <taxon>Arthropoda</taxon>
        <taxon>Hexapoda</taxon>
        <taxon>Insecta</taxon>
        <taxon>Pterygota</taxon>
        <taxon>Neoptera</taxon>
        <taxon>Endopterygota</taxon>
        <taxon>Lepidoptera</taxon>
        <taxon>Glossata</taxon>
        <taxon>Ditrysia</taxon>
        <taxon>Pyraloidea</taxon>
        <taxon>Pyralidae</taxon>
        <taxon>Galleriinae</taxon>
        <taxon>Galleria</taxon>
    </lineage>
</organism>
<keyword evidence="2" id="KW-1185">Reference proteome</keyword>
<dbReference type="InParanoid" id="A0A6J3C081"/>
<evidence type="ECO:0000313" key="2">
    <source>
        <dbReference type="Proteomes" id="UP001652740"/>
    </source>
</evidence>